<dbReference type="EMBL" id="JBHSRF010000033">
    <property type="protein sequence ID" value="MFC6083777.1"/>
    <property type="molecule type" value="Genomic_DNA"/>
</dbReference>
<accession>A0ABW1NM05</accession>
<evidence type="ECO:0000313" key="2">
    <source>
        <dbReference type="Proteomes" id="UP001596137"/>
    </source>
</evidence>
<dbReference type="RefSeq" id="WP_380756121.1">
    <property type="nucleotide sequence ID" value="NZ_JBHSRF010000033.1"/>
</dbReference>
<reference evidence="2" key="1">
    <citation type="journal article" date="2019" name="Int. J. Syst. Evol. Microbiol.">
        <title>The Global Catalogue of Microorganisms (GCM) 10K type strain sequencing project: providing services to taxonomists for standard genome sequencing and annotation.</title>
        <authorList>
            <consortium name="The Broad Institute Genomics Platform"/>
            <consortium name="The Broad Institute Genome Sequencing Center for Infectious Disease"/>
            <person name="Wu L."/>
            <person name="Ma J."/>
        </authorList>
    </citation>
    <scope>NUCLEOTIDE SEQUENCE [LARGE SCALE GENOMIC DNA]</scope>
    <source>
        <strain evidence="2">JCM 30346</strain>
    </source>
</reference>
<dbReference type="Proteomes" id="UP001596137">
    <property type="component" value="Unassembled WGS sequence"/>
</dbReference>
<keyword evidence="2" id="KW-1185">Reference proteome</keyword>
<evidence type="ECO:0008006" key="3">
    <source>
        <dbReference type="Google" id="ProtNLM"/>
    </source>
</evidence>
<evidence type="ECO:0000313" key="1">
    <source>
        <dbReference type="EMBL" id="MFC6083777.1"/>
    </source>
</evidence>
<organism evidence="1 2">
    <name type="scientific">Sphaerisporangium aureirubrum</name>
    <dbReference type="NCBI Taxonomy" id="1544736"/>
    <lineage>
        <taxon>Bacteria</taxon>
        <taxon>Bacillati</taxon>
        <taxon>Actinomycetota</taxon>
        <taxon>Actinomycetes</taxon>
        <taxon>Streptosporangiales</taxon>
        <taxon>Streptosporangiaceae</taxon>
        <taxon>Sphaerisporangium</taxon>
    </lineage>
</organism>
<gene>
    <name evidence="1" type="ORF">ACFP1K_21605</name>
</gene>
<dbReference type="Gene3D" id="1.25.40.10">
    <property type="entry name" value="Tetratricopeptide repeat domain"/>
    <property type="match status" value="2"/>
</dbReference>
<protein>
    <recommendedName>
        <fullName evidence="3">Tetratricopeptide repeat protein</fullName>
    </recommendedName>
</protein>
<sequence>MTPRGSRRESRRRAALRKLIGRFAGADSWGESRRIVERHPELLSGTADEVLAEWIGAEDDPHTVRVLVYHRDLLRAVRRDGVDAAFAAVLTDGVPEGLRDAWRAAVEAREVVEAGGDGAARDRAFALLSALTGHPLFPEAPASGRATMTYVLGLAAMERFHVRADDATLDLSVTAFQACADATPEESPDRPDHLAALGNVLGIRYERRGAPGDLRAAVGAVAAAVRLLGPQADRRPIILHDLAVHLGMLYELDGDPDLLDEAIEASWRAVAADDTPTPHFLGNLANCLTTRYERSGALADLDNAVRTAEHGLAAALGTAERGFAPAEGTAERGLAAAEGSPEAAMARGTLGHVLQLHHARTRDRATLDRAVRLLRRAASDLPAESMYLPVCLGNLGIAHLTRFEGGAGWEALESAESAFTRALAACPPRSPQAAFLWNGLGLTLLARNPPERAAPGALDGAIRAFTEAVRNAPATGHVRPAVRANLALAHSRSYDAGGHWTDLAAGVASYRQACAEALDRQVEIALETSRLWAAWAATRASWPEAAQAYRIALEATHQIFRRQHTRTARETWLHTGKDLSAEAAHALINASAPQEAATALESGRARLLSESLTDPTRLHAHIGTLATRYEAASHRVHALEHGRFATAPSGGGA</sequence>
<proteinExistence type="predicted"/>
<comment type="caution">
    <text evidence="1">The sequence shown here is derived from an EMBL/GenBank/DDBJ whole genome shotgun (WGS) entry which is preliminary data.</text>
</comment>
<dbReference type="InterPro" id="IPR011990">
    <property type="entry name" value="TPR-like_helical_dom_sf"/>
</dbReference>
<name>A0ABW1NM05_9ACTN</name>